<organism evidence="2 3">
    <name type="scientific">Bacillus atrophaeus (strain 1942)</name>
    <dbReference type="NCBI Taxonomy" id="720555"/>
    <lineage>
        <taxon>Bacteria</taxon>
        <taxon>Bacillati</taxon>
        <taxon>Bacillota</taxon>
        <taxon>Bacilli</taxon>
        <taxon>Bacillales</taxon>
        <taxon>Bacillaceae</taxon>
        <taxon>Bacillus</taxon>
    </lineage>
</organism>
<keyword evidence="1" id="KW-0812">Transmembrane</keyword>
<keyword evidence="1" id="KW-0472">Membrane</keyword>
<name>A0ABN3ZA04_BACA1</name>
<proteinExistence type="predicted"/>
<keyword evidence="1" id="KW-1133">Transmembrane helix</keyword>
<protein>
    <recommendedName>
        <fullName evidence="4">DUF4083 domain-containing protein</fullName>
    </recommendedName>
</protein>
<dbReference type="RefSeq" id="WP_013390592.1">
    <property type="nucleotide sequence ID" value="NC_014639.1"/>
</dbReference>
<feature type="transmembrane region" description="Helical" evidence="1">
    <location>
        <begin position="6"/>
        <end position="27"/>
    </location>
</feature>
<reference evidence="2 3" key="1">
    <citation type="journal article" date="2011" name="Front. Microbiol.">
        <title>Genomic signatures of strain selection and enhancement in Bacillus atrophaeus var. globigii, a historical biowarfare simulant.</title>
        <authorList>
            <person name="Gibbons H.S."/>
            <person name="Broomall S.M."/>
            <person name="McNew L.A."/>
            <person name="Daligault H."/>
            <person name="Chapman C."/>
            <person name="Bruce D."/>
            <person name="Karavis M."/>
            <person name="Krepps M."/>
            <person name="McGregor P.A."/>
            <person name="Hong C."/>
            <person name="Park K.H."/>
            <person name="Akmal A."/>
            <person name="Feldman A."/>
            <person name="Lin J.S."/>
            <person name="Chang W.E."/>
            <person name="Higgs B.W."/>
            <person name="Demirev P."/>
            <person name="Lindquist J."/>
            <person name="Liem A."/>
            <person name="Fochler E."/>
            <person name="Read T.D."/>
            <person name="Tapia R."/>
            <person name="Johnson S."/>
            <person name="Bishop-Lilly K.A."/>
            <person name="Detter C."/>
            <person name="Han C."/>
            <person name="Sozhamannan S."/>
            <person name="Rosenzweig C.N."/>
            <person name="Skowronski E.W."/>
        </authorList>
    </citation>
    <scope>NUCLEOTIDE SEQUENCE [LARGE SCALE GENOMIC DNA]</scope>
    <source>
        <strain evidence="2 3">1942</strain>
    </source>
</reference>
<dbReference type="Proteomes" id="UP000006867">
    <property type="component" value="Chromosome"/>
</dbReference>
<evidence type="ECO:0000256" key="1">
    <source>
        <dbReference type="SAM" id="Phobius"/>
    </source>
</evidence>
<evidence type="ECO:0000313" key="2">
    <source>
        <dbReference type="EMBL" id="ADP32966.1"/>
    </source>
</evidence>
<gene>
    <name evidence="2" type="ordered locus">BATR1942_10175</name>
</gene>
<evidence type="ECO:0008006" key="4">
    <source>
        <dbReference type="Google" id="ProtNLM"/>
    </source>
</evidence>
<keyword evidence="3" id="KW-1185">Reference proteome</keyword>
<evidence type="ECO:0000313" key="3">
    <source>
        <dbReference type="Proteomes" id="UP000006867"/>
    </source>
</evidence>
<dbReference type="EMBL" id="CP002207">
    <property type="protein sequence ID" value="ADP32966.1"/>
    <property type="molecule type" value="Genomic_DNA"/>
</dbReference>
<sequence>MNIGDMIFQLAPLLLLAVIIFAAVAGLRTLKKRKAQLERIEKKLDTLSKEEKKNL</sequence>
<accession>A0ABN3ZA04</accession>